<evidence type="ECO:0000313" key="8">
    <source>
        <dbReference type="Proteomes" id="UP001247754"/>
    </source>
</evidence>
<evidence type="ECO:0000256" key="6">
    <source>
        <dbReference type="ARBA" id="ARBA00023136"/>
    </source>
</evidence>
<dbReference type="Proteomes" id="UP001247754">
    <property type="component" value="Unassembled WGS sequence"/>
</dbReference>
<organism evidence="7 8">
    <name type="scientific">Ruixingdingia sedimenti</name>
    <dbReference type="NCBI Taxonomy" id="3073604"/>
    <lineage>
        <taxon>Bacteria</taxon>
        <taxon>Pseudomonadati</taxon>
        <taxon>Pseudomonadota</taxon>
        <taxon>Alphaproteobacteria</taxon>
        <taxon>Rhodobacterales</taxon>
        <taxon>Paracoccaceae</taxon>
        <taxon>Ruixingdingia</taxon>
    </lineage>
</organism>
<dbReference type="RefSeq" id="WP_310456179.1">
    <property type="nucleotide sequence ID" value="NZ_JAVKPH010000004.1"/>
</dbReference>
<keyword evidence="3" id="KW-1003">Cell membrane</keyword>
<dbReference type="Gene3D" id="3.40.190.10">
    <property type="entry name" value="Periplasmic binding protein-like II"/>
    <property type="match status" value="2"/>
</dbReference>
<keyword evidence="4" id="KW-0997">Cell inner membrane</keyword>
<dbReference type="EMBL" id="JAVKPH010000004">
    <property type="protein sequence ID" value="MDR5651929.1"/>
    <property type="molecule type" value="Genomic_DNA"/>
</dbReference>
<dbReference type="SUPFAM" id="SSF53850">
    <property type="entry name" value="Periplasmic binding protein-like II"/>
    <property type="match status" value="1"/>
</dbReference>
<evidence type="ECO:0000256" key="5">
    <source>
        <dbReference type="ARBA" id="ARBA00022729"/>
    </source>
</evidence>
<sequence length="379" mass="39877">MTAAITLGFVPLLDAAPLIVAAELGFAEQEGLRLRLCRAASWSQLRDLLDLGAVEAAHMLSAMPVARALGLGGGQGGLEVLMVLSLNGQVVGLSGALGPVPFGDPAVAAGLAAPGRVLRFGVPFPFSMHALLLRYWLSRMAPDLAFTLHAVPPPRMTEALQAAEIDGFCVGEPWGTRAVQVAGARLILPGAAIWSQSPEKVLAARHGWAEADPARAAALMRAVWRAGRWAEDPANRTTLAELLAQPHTLDTPALHMEPALRGRVLPDARGPEVAVPQLLAFHAGLANFPWRSQAGWIGAELAAAHGLDPRAAARAARAVFRSDLYRRFLGPAGVPLPPASDKLEGALATAESLPAVRGSLMLMRNRFFDGAVFDPAPAE</sequence>
<dbReference type="InterPro" id="IPR044527">
    <property type="entry name" value="NrtA/CpmA_ABC-bd_dom"/>
</dbReference>
<evidence type="ECO:0000313" key="7">
    <source>
        <dbReference type="EMBL" id="MDR5651929.1"/>
    </source>
</evidence>
<gene>
    <name evidence="7" type="ORF">RGD00_04905</name>
</gene>
<dbReference type="PANTHER" id="PTHR30024:SF7">
    <property type="entry name" value="NITRATE_NITRITE BINDING PROTEIN NRTA"/>
    <property type="match status" value="1"/>
</dbReference>
<comment type="caution">
    <text evidence="7">The sequence shown here is derived from an EMBL/GenBank/DDBJ whole genome shotgun (WGS) entry which is preliminary data.</text>
</comment>
<accession>A0ABU1F525</accession>
<keyword evidence="6" id="KW-0472">Membrane</keyword>
<reference evidence="7 8" key="1">
    <citation type="submission" date="2023-09" db="EMBL/GenBank/DDBJ databases">
        <title>Xinfangfangia sedmenti sp. nov., isolated the sedment.</title>
        <authorList>
            <person name="Xu L."/>
        </authorList>
    </citation>
    <scope>NUCLEOTIDE SEQUENCE [LARGE SCALE GENOMIC DNA]</scope>
    <source>
        <strain evidence="7 8">LG-4</strain>
    </source>
</reference>
<evidence type="ECO:0000256" key="3">
    <source>
        <dbReference type="ARBA" id="ARBA00022475"/>
    </source>
</evidence>
<protein>
    <submittedName>
        <fullName evidence="7">CmpA/NrtA family ABC transporter substrate-binding protein</fullName>
    </submittedName>
</protein>
<dbReference type="CDD" id="cd13553">
    <property type="entry name" value="PBP2_NrtA_CpmA_like"/>
    <property type="match status" value="1"/>
</dbReference>
<dbReference type="Pfam" id="PF13379">
    <property type="entry name" value="NMT1_2"/>
    <property type="match status" value="1"/>
</dbReference>
<comment type="subcellular location">
    <subcellularLocation>
        <location evidence="1">Endomembrane system</location>
    </subcellularLocation>
</comment>
<dbReference type="PANTHER" id="PTHR30024">
    <property type="entry name" value="ALIPHATIC SULFONATES-BINDING PROTEIN-RELATED"/>
    <property type="match status" value="1"/>
</dbReference>
<keyword evidence="2" id="KW-0813">Transport</keyword>
<evidence type="ECO:0000256" key="1">
    <source>
        <dbReference type="ARBA" id="ARBA00004308"/>
    </source>
</evidence>
<name>A0ABU1F525_9RHOB</name>
<evidence type="ECO:0000256" key="2">
    <source>
        <dbReference type="ARBA" id="ARBA00022448"/>
    </source>
</evidence>
<proteinExistence type="predicted"/>
<keyword evidence="5" id="KW-0732">Signal</keyword>
<evidence type="ECO:0000256" key="4">
    <source>
        <dbReference type="ARBA" id="ARBA00022519"/>
    </source>
</evidence>
<keyword evidence="8" id="KW-1185">Reference proteome</keyword>